<keyword evidence="2" id="KW-1185">Reference proteome</keyword>
<proteinExistence type="predicted"/>
<dbReference type="EMBL" id="OOGT01000072">
    <property type="protein sequence ID" value="SPL70642.1"/>
    <property type="molecule type" value="Genomic_DNA"/>
</dbReference>
<name>A0A2U3MYX5_9GAMM</name>
<dbReference type="OrthoDB" id="6717385at2"/>
<organism evidence="1 2">
    <name type="scientific">Acinetobacter stercoris</name>
    <dbReference type="NCBI Taxonomy" id="2126983"/>
    <lineage>
        <taxon>Bacteria</taxon>
        <taxon>Pseudomonadati</taxon>
        <taxon>Pseudomonadota</taxon>
        <taxon>Gammaproteobacteria</taxon>
        <taxon>Moraxellales</taxon>
        <taxon>Moraxellaceae</taxon>
        <taxon>Acinetobacter</taxon>
    </lineage>
</organism>
<dbReference type="RefSeq" id="WP_121974102.1">
    <property type="nucleotide sequence ID" value="NZ_OOGT01000072.1"/>
</dbReference>
<gene>
    <name evidence="1" type="ORF">KPC_1820</name>
</gene>
<sequence length="145" mass="16895">MLRRSGLLLAFATVLLQISVFLQPLLPVQYQIAPVCETITHAIFNPHHSEVHHQPSFVYHYLNQDHFENNGHSHHHDLNHHCQYCTVYGNLVLPPEFGVKEILIRIQIRLLAFVESFKHVYFELQRLFLIPQGRAPPFSTSFSFV</sequence>
<evidence type="ECO:0008006" key="3">
    <source>
        <dbReference type="Google" id="ProtNLM"/>
    </source>
</evidence>
<reference evidence="2" key="1">
    <citation type="submission" date="2018-03" db="EMBL/GenBank/DDBJ databases">
        <authorList>
            <person name="Blom J."/>
        </authorList>
    </citation>
    <scope>NUCLEOTIDE SEQUENCE [LARGE SCALE GENOMIC DNA]</scope>
    <source>
        <strain evidence="2">KPC-SM-21</strain>
    </source>
</reference>
<protein>
    <recommendedName>
        <fullName evidence="3">DUF2946 domain-containing protein</fullName>
    </recommendedName>
</protein>
<dbReference type="InParanoid" id="A0A2U3MYX5"/>
<dbReference type="AlphaFoldDB" id="A0A2U3MYX5"/>
<dbReference type="Proteomes" id="UP000245974">
    <property type="component" value="Unassembled WGS sequence"/>
</dbReference>
<evidence type="ECO:0000313" key="1">
    <source>
        <dbReference type="EMBL" id="SPL70642.1"/>
    </source>
</evidence>
<evidence type="ECO:0000313" key="2">
    <source>
        <dbReference type="Proteomes" id="UP000245974"/>
    </source>
</evidence>
<accession>A0A2U3MYX5</accession>